<keyword evidence="2" id="KW-0472">Membrane</keyword>
<feature type="transmembrane region" description="Helical" evidence="2">
    <location>
        <begin position="470"/>
        <end position="493"/>
    </location>
</feature>
<gene>
    <name evidence="4" type="ORF">BDN70DRAFT_935332</name>
</gene>
<dbReference type="EMBL" id="MU155307">
    <property type="protein sequence ID" value="KAF9476082.1"/>
    <property type="molecule type" value="Genomic_DNA"/>
</dbReference>
<dbReference type="PANTHER" id="PTHR35043">
    <property type="entry name" value="TRANSCRIPTION FACTOR DOMAIN-CONTAINING PROTEIN"/>
    <property type="match status" value="1"/>
</dbReference>
<dbReference type="OrthoDB" id="3029001at2759"/>
<evidence type="ECO:0000313" key="4">
    <source>
        <dbReference type="EMBL" id="KAF9476082.1"/>
    </source>
</evidence>
<dbReference type="PANTHER" id="PTHR35043:SF7">
    <property type="entry name" value="TRANSCRIPTION FACTOR DOMAIN-CONTAINING PROTEIN"/>
    <property type="match status" value="1"/>
</dbReference>
<keyword evidence="2" id="KW-1133">Transmembrane helix</keyword>
<proteinExistence type="predicted"/>
<evidence type="ECO:0000256" key="3">
    <source>
        <dbReference type="SAM" id="SignalP"/>
    </source>
</evidence>
<feature type="chain" id="PRO_5040220024" evidence="3">
    <location>
        <begin position="17"/>
        <end position="547"/>
    </location>
</feature>
<protein>
    <submittedName>
        <fullName evidence="4">Uncharacterized protein</fullName>
    </submittedName>
</protein>
<feature type="transmembrane region" description="Helical" evidence="2">
    <location>
        <begin position="439"/>
        <end position="461"/>
    </location>
</feature>
<reference evidence="4" key="1">
    <citation type="submission" date="2020-11" db="EMBL/GenBank/DDBJ databases">
        <authorList>
            <consortium name="DOE Joint Genome Institute"/>
            <person name="Ahrendt S."/>
            <person name="Riley R."/>
            <person name="Andreopoulos W."/>
            <person name="Labutti K."/>
            <person name="Pangilinan J."/>
            <person name="Ruiz-Duenas F.J."/>
            <person name="Barrasa J.M."/>
            <person name="Sanchez-Garcia M."/>
            <person name="Camarero S."/>
            <person name="Miyauchi S."/>
            <person name="Serrano A."/>
            <person name="Linde D."/>
            <person name="Babiker R."/>
            <person name="Drula E."/>
            <person name="Ayuso-Fernandez I."/>
            <person name="Pacheco R."/>
            <person name="Padilla G."/>
            <person name="Ferreira P."/>
            <person name="Barriuso J."/>
            <person name="Kellner H."/>
            <person name="Castanera R."/>
            <person name="Alfaro M."/>
            <person name="Ramirez L."/>
            <person name="Pisabarro A.G."/>
            <person name="Kuo A."/>
            <person name="Tritt A."/>
            <person name="Lipzen A."/>
            <person name="He G."/>
            <person name="Yan M."/>
            <person name="Ng V."/>
            <person name="Cullen D."/>
            <person name="Martin F."/>
            <person name="Rosso M.-N."/>
            <person name="Henrissat B."/>
            <person name="Hibbett D."/>
            <person name="Martinez A.T."/>
            <person name="Grigoriev I.V."/>
        </authorList>
    </citation>
    <scope>NUCLEOTIDE SEQUENCE</scope>
    <source>
        <strain evidence="4">CIRM-BRFM 674</strain>
    </source>
</reference>
<name>A0A9P5YUX4_9AGAR</name>
<feature type="signal peptide" evidence="3">
    <location>
        <begin position="1"/>
        <end position="16"/>
    </location>
</feature>
<feature type="compositionally biased region" description="Basic and acidic residues" evidence="1">
    <location>
        <begin position="346"/>
        <end position="357"/>
    </location>
</feature>
<feature type="region of interest" description="Disordered" evidence="1">
    <location>
        <begin position="294"/>
        <end position="357"/>
    </location>
</feature>
<sequence length="547" mass="62415">MLFLFLFLTFARSLRGAPLDAPSDDLLYDIVPRNISVQLDDRGVYDILVSCFATIFTCTWSAVHPNIPAPTDCWWTRYKRQVVTMVFALLAPEAMTAWALRQRLAARKIVEEYNQDIATEHDSTGSQLDSWIGYFLHILRSLFQDRPLPPLLKKGDIPRWTLTHGFLLQMGGFVLCEDGRPKQVLTHSARSSDEVNIIWNIQHGIIDAPDIPEEDIQDRSKGDAISKTLIILQTTWFVVKCITRWSTRLPVTELEVVTLGFALLNAITYALWWHKPQNLGRAVYLPRKPQLLSRKPRFARKRPRTQGDKPATEGQPLNSAPESQKAEGQKARPTQNQKSGIAPPKPTEEEKKEIGEQQIKEVPNMYYPAQKSWLRKTLQRDFKSHSSTFILVKLIPQRCATALIRPLIKIAEYGGFDIIYMDDIRVPMFLSGYVDDSEVFIPTAGIGTFFGSVHLVSSYFIQFSSIEEKWLWRACASIITVGPIALGLWRYFYFSKWELVLRTCTICAVPLYIISRVVLLIHSLIALRDLTPTALQAVEWTAFIPHL</sequence>
<comment type="caution">
    <text evidence="4">The sequence shown here is derived from an EMBL/GenBank/DDBJ whole genome shotgun (WGS) entry which is preliminary data.</text>
</comment>
<dbReference type="AlphaFoldDB" id="A0A9P5YUX4"/>
<dbReference type="Proteomes" id="UP000807469">
    <property type="component" value="Unassembled WGS sequence"/>
</dbReference>
<evidence type="ECO:0000256" key="2">
    <source>
        <dbReference type="SAM" id="Phobius"/>
    </source>
</evidence>
<keyword evidence="2" id="KW-0812">Transmembrane</keyword>
<evidence type="ECO:0000313" key="5">
    <source>
        <dbReference type="Proteomes" id="UP000807469"/>
    </source>
</evidence>
<feature type="transmembrane region" description="Helical" evidence="2">
    <location>
        <begin position="499"/>
        <end position="521"/>
    </location>
</feature>
<organism evidence="4 5">
    <name type="scientific">Pholiota conissans</name>
    <dbReference type="NCBI Taxonomy" id="109636"/>
    <lineage>
        <taxon>Eukaryota</taxon>
        <taxon>Fungi</taxon>
        <taxon>Dikarya</taxon>
        <taxon>Basidiomycota</taxon>
        <taxon>Agaricomycotina</taxon>
        <taxon>Agaricomycetes</taxon>
        <taxon>Agaricomycetidae</taxon>
        <taxon>Agaricales</taxon>
        <taxon>Agaricineae</taxon>
        <taxon>Strophariaceae</taxon>
        <taxon>Pholiota</taxon>
    </lineage>
</organism>
<keyword evidence="5" id="KW-1185">Reference proteome</keyword>
<keyword evidence="3" id="KW-0732">Signal</keyword>
<feature type="compositionally biased region" description="Basic residues" evidence="1">
    <location>
        <begin position="294"/>
        <end position="304"/>
    </location>
</feature>
<evidence type="ECO:0000256" key="1">
    <source>
        <dbReference type="SAM" id="MobiDB-lite"/>
    </source>
</evidence>
<accession>A0A9P5YUX4</accession>